<dbReference type="EMBL" id="ML769744">
    <property type="protein sequence ID" value="KAE9388436.1"/>
    <property type="molecule type" value="Genomic_DNA"/>
</dbReference>
<keyword evidence="3" id="KW-1185">Reference proteome</keyword>
<accession>A0A6A4GSM2</accession>
<dbReference type="AlphaFoldDB" id="A0A6A4GSM2"/>
<name>A0A6A4GSM2_9AGAR</name>
<dbReference type="GO" id="GO:0006508">
    <property type="term" value="P:proteolysis"/>
    <property type="evidence" value="ECO:0007669"/>
    <property type="project" value="InterPro"/>
</dbReference>
<evidence type="ECO:0000313" key="3">
    <source>
        <dbReference type="Proteomes" id="UP000799118"/>
    </source>
</evidence>
<protein>
    <recommendedName>
        <fullName evidence="1">Peptidase C14 caspase domain-containing protein</fullName>
    </recommendedName>
</protein>
<sequence length="121" mass="13313">MLSGLLANLALNKSDNITIILDCCHSGSGMQKSMDLIFQNPTAFLLNEYSAAQTSIIAKGFEKTGLQSHILFAACMQHQQAMESQERGVFTSELITLFKQEGVDKLTYQEVIATKLPNSKL</sequence>
<organism evidence="2 3">
    <name type="scientific">Gymnopus androsaceus JB14</name>
    <dbReference type="NCBI Taxonomy" id="1447944"/>
    <lineage>
        <taxon>Eukaryota</taxon>
        <taxon>Fungi</taxon>
        <taxon>Dikarya</taxon>
        <taxon>Basidiomycota</taxon>
        <taxon>Agaricomycotina</taxon>
        <taxon>Agaricomycetes</taxon>
        <taxon>Agaricomycetidae</taxon>
        <taxon>Agaricales</taxon>
        <taxon>Marasmiineae</taxon>
        <taxon>Omphalotaceae</taxon>
        <taxon>Gymnopus</taxon>
    </lineage>
</organism>
<dbReference type="GO" id="GO:0004197">
    <property type="term" value="F:cysteine-type endopeptidase activity"/>
    <property type="evidence" value="ECO:0007669"/>
    <property type="project" value="InterPro"/>
</dbReference>
<reference evidence="2" key="1">
    <citation type="journal article" date="2019" name="Environ. Microbiol.">
        <title>Fungal ecological strategies reflected in gene transcription - a case study of two litter decomposers.</title>
        <authorList>
            <person name="Barbi F."/>
            <person name="Kohler A."/>
            <person name="Barry K."/>
            <person name="Baskaran P."/>
            <person name="Daum C."/>
            <person name="Fauchery L."/>
            <person name="Ihrmark K."/>
            <person name="Kuo A."/>
            <person name="LaButti K."/>
            <person name="Lipzen A."/>
            <person name="Morin E."/>
            <person name="Grigoriev I.V."/>
            <person name="Henrissat B."/>
            <person name="Lindahl B."/>
            <person name="Martin F."/>
        </authorList>
    </citation>
    <scope>NUCLEOTIDE SEQUENCE</scope>
    <source>
        <strain evidence="2">JB14</strain>
    </source>
</reference>
<dbReference type="Proteomes" id="UP000799118">
    <property type="component" value="Unassembled WGS sequence"/>
</dbReference>
<evidence type="ECO:0000313" key="2">
    <source>
        <dbReference type="EMBL" id="KAE9388436.1"/>
    </source>
</evidence>
<evidence type="ECO:0000259" key="1">
    <source>
        <dbReference type="Pfam" id="PF00656"/>
    </source>
</evidence>
<dbReference type="Gene3D" id="3.40.50.1460">
    <property type="match status" value="1"/>
</dbReference>
<proteinExistence type="predicted"/>
<dbReference type="Pfam" id="PF00656">
    <property type="entry name" value="Peptidase_C14"/>
    <property type="match status" value="1"/>
</dbReference>
<gene>
    <name evidence="2" type="ORF">BT96DRAFT_947626</name>
</gene>
<dbReference type="OrthoDB" id="3223806at2759"/>
<dbReference type="InterPro" id="IPR011600">
    <property type="entry name" value="Pept_C14_caspase"/>
</dbReference>
<feature type="domain" description="Peptidase C14 caspase" evidence="1">
    <location>
        <begin position="13"/>
        <end position="111"/>
    </location>
</feature>